<sequence>MTDSAKPHYLGHRKRLKEKLVNNSRGLADYEIMELVLATVLPRRDTKPLAKELIARFGSLKEAIMARPDQLDGVKGVADGVKAQWALLQELYARLNQASARRGNSFEGVEDVAKAAMARLGSKGIEEFWVVYLDNKNRYISWEQIATGTVNATAVFPREIMALALRQEAASLILIHNHPGGSIRPSGEDMLLTGSIVEAAEKLDLKVLDHIVVTDCDYYSFSDHGRI</sequence>
<dbReference type="Proteomes" id="UP001053296">
    <property type="component" value="Chromosome"/>
</dbReference>
<keyword evidence="5" id="KW-0482">Metalloprotease</keyword>
<evidence type="ECO:0000256" key="5">
    <source>
        <dbReference type="ARBA" id="ARBA00023049"/>
    </source>
</evidence>
<gene>
    <name evidence="8" type="primary">radC</name>
    <name evidence="8" type="ORF">PSDVSF_29070</name>
</gene>
<reference evidence="8" key="1">
    <citation type="journal article" date="2022" name="Arch. Microbiol.">
        <title>Pseudodesulfovibrio sediminis sp. nov., a mesophilic and neutrophilic sulfate-reducing bacterium isolated from sediment of a brackish lake.</title>
        <authorList>
            <person name="Takahashi A."/>
            <person name="Kojima H."/>
            <person name="Watanabe M."/>
            <person name="Fukui M."/>
        </authorList>
    </citation>
    <scope>NUCLEOTIDE SEQUENCE</scope>
    <source>
        <strain evidence="8">SF6</strain>
    </source>
</reference>
<proteinExistence type="inferred from homology"/>
<evidence type="ECO:0000256" key="2">
    <source>
        <dbReference type="ARBA" id="ARBA00022723"/>
    </source>
</evidence>
<protein>
    <submittedName>
        <fullName evidence="8">DNA repair protein RadC</fullName>
    </submittedName>
</protein>
<organism evidence="8 9">
    <name type="scientific">Pseudodesulfovibrio sediminis</name>
    <dbReference type="NCBI Taxonomy" id="2810563"/>
    <lineage>
        <taxon>Bacteria</taxon>
        <taxon>Pseudomonadati</taxon>
        <taxon>Thermodesulfobacteriota</taxon>
        <taxon>Desulfovibrionia</taxon>
        <taxon>Desulfovibrionales</taxon>
        <taxon>Desulfovibrionaceae</taxon>
    </lineage>
</organism>
<dbReference type="PANTHER" id="PTHR30471:SF3">
    <property type="entry name" value="UPF0758 PROTEIN YEES-RELATED"/>
    <property type="match status" value="1"/>
</dbReference>
<evidence type="ECO:0000256" key="3">
    <source>
        <dbReference type="ARBA" id="ARBA00022801"/>
    </source>
</evidence>
<dbReference type="PANTHER" id="PTHR30471">
    <property type="entry name" value="DNA REPAIR PROTEIN RADC"/>
    <property type="match status" value="1"/>
</dbReference>
<name>A0ABM9SDU1_9BACT</name>
<keyword evidence="9" id="KW-1185">Reference proteome</keyword>
<evidence type="ECO:0000256" key="6">
    <source>
        <dbReference type="RuleBase" id="RU003797"/>
    </source>
</evidence>
<keyword evidence="3" id="KW-0378">Hydrolase</keyword>
<comment type="similarity">
    <text evidence="6">Belongs to the UPF0758 family.</text>
</comment>
<dbReference type="PROSITE" id="PS50249">
    <property type="entry name" value="MPN"/>
    <property type="match status" value="1"/>
</dbReference>
<evidence type="ECO:0000313" key="9">
    <source>
        <dbReference type="Proteomes" id="UP001053296"/>
    </source>
</evidence>
<dbReference type="Pfam" id="PF04002">
    <property type="entry name" value="RadC"/>
    <property type="match status" value="1"/>
</dbReference>
<dbReference type="InterPro" id="IPR001405">
    <property type="entry name" value="UPF0758"/>
</dbReference>
<dbReference type="Gene3D" id="3.40.140.10">
    <property type="entry name" value="Cytidine Deaminase, domain 2"/>
    <property type="match status" value="1"/>
</dbReference>
<feature type="domain" description="MPN" evidence="7">
    <location>
        <begin position="105"/>
        <end position="227"/>
    </location>
</feature>
<dbReference type="EMBL" id="AP024485">
    <property type="protein sequence ID" value="BCS89665.1"/>
    <property type="molecule type" value="Genomic_DNA"/>
</dbReference>
<evidence type="ECO:0000313" key="8">
    <source>
        <dbReference type="EMBL" id="BCS89665.1"/>
    </source>
</evidence>
<evidence type="ECO:0000256" key="1">
    <source>
        <dbReference type="ARBA" id="ARBA00022670"/>
    </source>
</evidence>
<keyword evidence="4" id="KW-0862">Zinc</keyword>
<dbReference type="NCBIfam" id="NF000642">
    <property type="entry name" value="PRK00024.1"/>
    <property type="match status" value="1"/>
</dbReference>
<dbReference type="InterPro" id="IPR037518">
    <property type="entry name" value="MPN"/>
</dbReference>
<keyword evidence="1" id="KW-0645">Protease</keyword>
<evidence type="ECO:0000259" key="7">
    <source>
        <dbReference type="PROSITE" id="PS50249"/>
    </source>
</evidence>
<accession>A0ABM9SDU1</accession>
<evidence type="ECO:0000256" key="4">
    <source>
        <dbReference type="ARBA" id="ARBA00022833"/>
    </source>
</evidence>
<dbReference type="CDD" id="cd08071">
    <property type="entry name" value="MPN_DUF2466"/>
    <property type="match status" value="1"/>
</dbReference>
<dbReference type="InterPro" id="IPR025657">
    <property type="entry name" value="RadC_JAB"/>
</dbReference>
<keyword evidence="2" id="KW-0479">Metal-binding</keyword>
<dbReference type="NCBIfam" id="TIGR00608">
    <property type="entry name" value="radc"/>
    <property type="match status" value="1"/>
</dbReference>
<dbReference type="RefSeq" id="WP_229591630.1">
    <property type="nucleotide sequence ID" value="NZ_AP024485.1"/>
</dbReference>